<dbReference type="EMBL" id="OIVN01002112">
    <property type="protein sequence ID" value="SPD00663.1"/>
    <property type="molecule type" value="Genomic_DNA"/>
</dbReference>
<reference evidence="1" key="1">
    <citation type="submission" date="2018-02" db="EMBL/GenBank/DDBJ databases">
        <authorList>
            <person name="Cohen D.B."/>
            <person name="Kent A.D."/>
        </authorList>
    </citation>
    <scope>NUCLEOTIDE SEQUENCE</scope>
</reference>
<name>A0A2N9GMB9_FAGSY</name>
<sequence length="61" mass="6515">MRERVRLPSSCGLVAGAWWTGGVGGGSGSLRAVRCRPWICGVSDLWWIVVRDSVSVVLVSA</sequence>
<accession>A0A2N9GMB9</accession>
<protein>
    <submittedName>
        <fullName evidence="1">Uncharacterized protein</fullName>
    </submittedName>
</protein>
<dbReference type="AlphaFoldDB" id="A0A2N9GMB9"/>
<organism evidence="1">
    <name type="scientific">Fagus sylvatica</name>
    <name type="common">Beechnut</name>
    <dbReference type="NCBI Taxonomy" id="28930"/>
    <lineage>
        <taxon>Eukaryota</taxon>
        <taxon>Viridiplantae</taxon>
        <taxon>Streptophyta</taxon>
        <taxon>Embryophyta</taxon>
        <taxon>Tracheophyta</taxon>
        <taxon>Spermatophyta</taxon>
        <taxon>Magnoliopsida</taxon>
        <taxon>eudicotyledons</taxon>
        <taxon>Gunneridae</taxon>
        <taxon>Pentapetalae</taxon>
        <taxon>rosids</taxon>
        <taxon>fabids</taxon>
        <taxon>Fagales</taxon>
        <taxon>Fagaceae</taxon>
        <taxon>Fagus</taxon>
    </lineage>
</organism>
<gene>
    <name evidence="1" type="ORF">FSB_LOCUS28545</name>
</gene>
<evidence type="ECO:0000313" key="1">
    <source>
        <dbReference type="EMBL" id="SPD00663.1"/>
    </source>
</evidence>
<proteinExistence type="predicted"/>